<dbReference type="OrthoDB" id="6046653at2"/>
<dbReference type="SMART" id="SM00965">
    <property type="entry name" value="STN"/>
    <property type="match status" value="1"/>
</dbReference>
<evidence type="ECO:0000256" key="4">
    <source>
        <dbReference type="ARBA" id="ARBA00022452"/>
    </source>
</evidence>
<dbReference type="PANTHER" id="PTHR30069">
    <property type="entry name" value="TONB-DEPENDENT OUTER MEMBRANE RECEPTOR"/>
    <property type="match status" value="1"/>
</dbReference>
<dbReference type="Proteomes" id="UP000198525">
    <property type="component" value="Unassembled WGS sequence"/>
</dbReference>
<keyword evidence="6 11" id="KW-0812">Transmembrane</keyword>
<dbReference type="Pfam" id="PF00593">
    <property type="entry name" value="TonB_dep_Rec_b-barrel"/>
    <property type="match status" value="1"/>
</dbReference>
<proteinExistence type="inferred from homology"/>
<keyword evidence="3 11" id="KW-0813">Transport</keyword>
<evidence type="ECO:0000256" key="11">
    <source>
        <dbReference type="PROSITE-ProRule" id="PRU01360"/>
    </source>
</evidence>
<dbReference type="InterPro" id="IPR039426">
    <property type="entry name" value="TonB-dep_rcpt-like"/>
</dbReference>
<name>A0A1G8N0C7_9GAMM</name>
<comment type="subcellular location">
    <subcellularLocation>
        <location evidence="1 11">Cell outer membrane</location>
        <topology evidence="1 11">Multi-pass membrane protein</topology>
    </subcellularLocation>
</comment>
<keyword evidence="15" id="KW-1185">Reference proteome</keyword>
<dbReference type="PANTHER" id="PTHR30069:SF41">
    <property type="entry name" value="HEME_HEMOPEXIN UTILIZATION PROTEIN C"/>
    <property type="match status" value="1"/>
</dbReference>
<evidence type="ECO:0000256" key="12">
    <source>
        <dbReference type="RuleBase" id="RU003357"/>
    </source>
</evidence>
<evidence type="ECO:0000256" key="10">
    <source>
        <dbReference type="ARBA" id="ARBA00023237"/>
    </source>
</evidence>
<dbReference type="InterPro" id="IPR036942">
    <property type="entry name" value="Beta-barrel_TonB_sf"/>
</dbReference>
<dbReference type="Pfam" id="PF07660">
    <property type="entry name" value="STN"/>
    <property type="match status" value="1"/>
</dbReference>
<evidence type="ECO:0000256" key="1">
    <source>
        <dbReference type="ARBA" id="ARBA00004571"/>
    </source>
</evidence>
<dbReference type="InterPro" id="IPR011662">
    <property type="entry name" value="Secretin/TonB_short_N"/>
</dbReference>
<evidence type="ECO:0000256" key="6">
    <source>
        <dbReference type="ARBA" id="ARBA00022692"/>
    </source>
</evidence>
<dbReference type="STRING" id="376427.SAMN04487954_101184"/>
<evidence type="ECO:0000313" key="14">
    <source>
        <dbReference type="EMBL" id="SDI73634.1"/>
    </source>
</evidence>
<dbReference type="InterPro" id="IPR012910">
    <property type="entry name" value="Plug_dom"/>
</dbReference>
<dbReference type="Pfam" id="PF07715">
    <property type="entry name" value="Plug"/>
    <property type="match status" value="1"/>
</dbReference>
<keyword evidence="5" id="KW-0406">Ion transport</keyword>
<organism evidence="14 15">
    <name type="scientific">Billgrantia gudaonensis</name>
    <dbReference type="NCBI Taxonomy" id="376427"/>
    <lineage>
        <taxon>Bacteria</taxon>
        <taxon>Pseudomonadati</taxon>
        <taxon>Pseudomonadota</taxon>
        <taxon>Gammaproteobacteria</taxon>
        <taxon>Oceanospirillales</taxon>
        <taxon>Halomonadaceae</taxon>
        <taxon>Billgrantia</taxon>
    </lineage>
</organism>
<dbReference type="InterPro" id="IPR000531">
    <property type="entry name" value="Beta-barrel_TonB"/>
</dbReference>
<dbReference type="InterPro" id="IPR037066">
    <property type="entry name" value="Plug_dom_sf"/>
</dbReference>
<protein>
    <submittedName>
        <fullName evidence="14">Hemoglobin/transferrin/lactoferrin receptor protein</fullName>
    </submittedName>
</protein>
<gene>
    <name evidence="14" type="ORF">SAMN04487954_101184</name>
</gene>
<dbReference type="RefSeq" id="WP_089682144.1">
    <property type="nucleotide sequence ID" value="NZ_FNES01000001.1"/>
</dbReference>
<evidence type="ECO:0000256" key="2">
    <source>
        <dbReference type="ARBA" id="ARBA00009810"/>
    </source>
</evidence>
<dbReference type="Gene3D" id="2.170.130.10">
    <property type="entry name" value="TonB-dependent receptor, plug domain"/>
    <property type="match status" value="1"/>
</dbReference>
<keyword evidence="5" id="KW-0410">Iron transport</keyword>
<evidence type="ECO:0000259" key="13">
    <source>
        <dbReference type="SMART" id="SM00965"/>
    </source>
</evidence>
<dbReference type="Gene3D" id="3.55.50.30">
    <property type="match status" value="1"/>
</dbReference>
<keyword evidence="8 12" id="KW-0798">TonB box</keyword>
<feature type="domain" description="Secretin/TonB short N-terminal" evidence="13">
    <location>
        <begin position="91"/>
        <end position="141"/>
    </location>
</feature>
<keyword evidence="4 11" id="KW-1134">Transmembrane beta strand</keyword>
<dbReference type="GO" id="GO:0009279">
    <property type="term" value="C:cell outer membrane"/>
    <property type="evidence" value="ECO:0007669"/>
    <property type="project" value="UniProtKB-SubCell"/>
</dbReference>
<dbReference type="PROSITE" id="PS52016">
    <property type="entry name" value="TONB_DEPENDENT_REC_3"/>
    <property type="match status" value="1"/>
</dbReference>
<dbReference type="GO" id="GO:0015344">
    <property type="term" value="F:siderophore uptake transmembrane transporter activity"/>
    <property type="evidence" value="ECO:0007669"/>
    <property type="project" value="TreeGrafter"/>
</dbReference>
<keyword evidence="14" id="KW-0675">Receptor</keyword>
<dbReference type="Gene3D" id="2.40.170.20">
    <property type="entry name" value="TonB-dependent receptor, beta-barrel domain"/>
    <property type="match status" value="2"/>
</dbReference>
<evidence type="ECO:0000313" key="15">
    <source>
        <dbReference type="Proteomes" id="UP000198525"/>
    </source>
</evidence>
<evidence type="ECO:0000256" key="3">
    <source>
        <dbReference type="ARBA" id="ARBA00022448"/>
    </source>
</evidence>
<evidence type="ECO:0000256" key="8">
    <source>
        <dbReference type="ARBA" id="ARBA00023077"/>
    </source>
</evidence>
<sequence length="1170" mass="129302">MQRRRTLSVTPSPRTLALPFPPGPLPLAVKAIMTGSLLALSAWPMAAQAQSSSEPAAVQSGATEDATRHYDIPAGPLAQALNRFSSEAGIFLVGASELAEGKRSPGVQGRFNVSAALDELLADTGLSAQRTAPGRYRLQGRTASGESDLSVVTVTAAAPDEDQEQYDDVYDQNVTNLYIDREYLERYQTANPADVFKGMNGVYSMDARNGHSITPNIRGLSGEGRIPLTVDGTEQSTNVWLQVYGVGNRNYVDPALFRSIEVEKGPSLSRGIKSGVGGAVNVRTIEADDIIPEGDNFGIEVKVEGSGNTVDPQVDANSYFGMDYRDIPGAELGGSNNVNIPQPVPRTKDNDDRFNFDDHTEMLTIAARNEVTDFLISHSRRSKGNYFAGTHGADKYTNNDAYAIDTEANFPNLTKLYYPGNEILSTSSDTETTLVKNNWYLPDDHEIGLSFMRLDLEFAETGPAQALSSLGFAEQEHLDIDGQLVAEFPRSELRLDTYKLSHAWKPEGSRWIDLESSLWMTKTDGVRHQTGSGAYYIHESPALDAYNDLKADWDYCRSGNVGNLPSGAPYFNCFTDPSLNPNLGGTEPEEPDHDGTIYPGSAQWTEHDRAGFDVSNRMRLTDNLAMTVAGAFQDESLDERVAEMAASGGGIGPDGAMFHYATENYGPRSGERREYSGSVNFEWEPTSWLTLTAGTRYNRYSSYDEGLAERRRQQIANAAADRVKTGVELSYGELLTEEERNTYYTLAENYLDADAALTDADWDAWIYDDITTPAMAARNEAHAAVQEFRGGPDGIFQDYADGIWYWNKEVVVPIVDGKPDASQSPFGDEPLDETETVSTVDIHGQAVEVPIRTRGNTPRTGTAVYEELAADQRWAAPEKQSGEAWSPMLSATLQVASHSTLFARYAQTTRFPSIFEIASTSVNLGGTVGTLSTQGASKPERSTNWEIGYAHDLTQFFPSLYRADARLSYFDTTIDDFIERTSTLDVIQFDEKRLSGIEFQSRFDSGRFFGSLGATYRLDQKLCDEDYAYGMDVYYNRVPECMTGGFPDTLTATSLQPKYSINAELGTRLLDRRLELGWRTTYHAKAENDQLDDLLNTSYGADVWQESSMRQLFWHETLLHDAYARFHVNPHLSMNLGVTNVTDEYYMDPMSKIPVPGPGRTVTAGLKFRF</sequence>
<dbReference type="GO" id="GO:0044718">
    <property type="term" value="P:siderophore transmembrane transport"/>
    <property type="evidence" value="ECO:0007669"/>
    <property type="project" value="TreeGrafter"/>
</dbReference>
<dbReference type="SUPFAM" id="SSF56935">
    <property type="entry name" value="Porins"/>
    <property type="match status" value="1"/>
</dbReference>
<dbReference type="EMBL" id="FNES01000001">
    <property type="protein sequence ID" value="SDI73634.1"/>
    <property type="molecule type" value="Genomic_DNA"/>
</dbReference>
<comment type="similarity">
    <text evidence="2 11 12">Belongs to the TonB-dependent receptor family.</text>
</comment>
<accession>A0A1G8N0C7</accession>
<evidence type="ECO:0000256" key="5">
    <source>
        <dbReference type="ARBA" id="ARBA00022496"/>
    </source>
</evidence>
<evidence type="ECO:0000256" key="9">
    <source>
        <dbReference type="ARBA" id="ARBA00023136"/>
    </source>
</evidence>
<reference evidence="14 15" key="1">
    <citation type="submission" date="2016-10" db="EMBL/GenBank/DDBJ databases">
        <authorList>
            <person name="de Groot N.N."/>
        </authorList>
    </citation>
    <scope>NUCLEOTIDE SEQUENCE [LARGE SCALE GENOMIC DNA]</scope>
    <source>
        <strain evidence="14 15">CGMCC 1.6133</strain>
    </source>
</reference>
<evidence type="ECO:0000256" key="7">
    <source>
        <dbReference type="ARBA" id="ARBA00023004"/>
    </source>
</evidence>
<keyword evidence="9 11" id="KW-0472">Membrane</keyword>
<keyword evidence="7" id="KW-0408">Iron</keyword>
<dbReference type="AlphaFoldDB" id="A0A1G8N0C7"/>
<keyword evidence="10 11" id="KW-0998">Cell outer membrane</keyword>